<dbReference type="InterPro" id="IPR036388">
    <property type="entry name" value="WH-like_DNA-bd_sf"/>
</dbReference>
<name>T1AZN3_9ZZZZ</name>
<keyword evidence="3" id="KW-0804">Transcription</keyword>
<dbReference type="SUPFAM" id="SSF46785">
    <property type="entry name" value="Winged helix' DNA-binding domain"/>
    <property type="match status" value="1"/>
</dbReference>
<reference evidence="5" key="1">
    <citation type="submission" date="2013-08" db="EMBL/GenBank/DDBJ databases">
        <authorList>
            <person name="Mendez C."/>
            <person name="Richter M."/>
            <person name="Ferrer M."/>
            <person name="Sanchez J."/>
        </authorList>
    </citation>
    <scope>NUCLEOTIDE SEQUENCE</scope>
</reference>
<dbReference type="InterPro" id="IPR036390">
    <property type="entry name" value="WH_DNA-bd_sf"/>
</dbReference>
<keyword evidence="2" id="KW-0238">DNA-binding</keyword>
<keyword evidence="1" id="KW-0805">Transcription regulation</keyword>
<organism evidence="5">
    <name type="scientific">mine drainage metagenome</name>
    <dbReference type="NCBI Taxonomy" id="410659"/>
    <lineage>
        <taxon>unclassified sequences</taxon>
        <taxon>metagenomes</taxon>
        <taxon>ecological metagenomes</taxon>
    </lineage>
</organism>
<evidence type="ECO:0000313" key="5">
    <source>
        <dbReference type="EMBL" id="EQD46094.1"/>
    </source>
</evidence>
<dbReference type="PROSITE" id="PS51118">
    <property type="entry name" value="HTH_HXLR"/>
    <property type="match status" value="1"/>
</dbReference>
<dbReference type="AlphaFoldDB" id="T1AZN3"/>
<dbReference type="Pfam" id="PF01638">
    <property type="entry name" value="HxlR"/>
    <property type="match status" value="1"/>
</dbReference>
<dbReference type="InterPro" id="IPR002577">
    <property type="entry name" value="HTH_HxlR"/>
</dbReference>
<sequence length="193" mass="21350">MPFVHSITWSQLIPYGNYKSGPALDVLVTSMHADRSHRTTRPEAPADASCDSAAMQGRHLCPVLASVGVIGTEWRLAIIHRLLEGPQRFSEILKSSARLNAKTLSATLKYLENQGVVQRHVISTRPFSVTYSLTEMGMGLAPVARELRAWGERWLVPRATPATRPGTNPRRTPAIQGELPRIVLADTEGHRIR</sequence>
<dbReference type="PANTHER" id="PTHR33204:SF18">
    <property type="entry name" value="TRANSCRIPTIONAL REGULATORY PROTEIN"/>
    <property type="match status" value="1"/>
</dbReference>
<evidence type="ECO:0000256" key="2">
    <source>
        <dbReference type="ARBA" id="ARBA00023125"/>
    </source>
</evidence>
<evidence type="ECO:0000256" key="3">
    <source>
        <dbReference type="ARBA" id="ARBA00023163"/>
    </source>
</evidence>
<accession>T1AZN3</accession>
<reference evidence="5" key="2">
    <citation type="journal article" date="2014" name="ISME J.">
        <title>Microbial stratification in low pH oxic and suboxic macroscopic growths along an acid mine drainage.</title>
        <authorList>
            <person name="Mendez-Garcia C."/>
            <person name="Mesa V."/>
            <person name="Sprenger R.R."/>
            <person name="Richter M."/>
            <person name="Diez M.S."/>
            <person name="Solano J."/>
            <person name="Bargiela R."/>
            <person name="Golyshina O.V."/>
            <person name="Manteca A."/>
            <person name="Ramos J.L."/>
            <person name="Gallego J.R."/>
            <person name="Llorente I."/>
            <person name="Martins Dos Santos V.A."/>
            <person name="Jensen O.N."/>
            <person name="Pelaez A.I."/>
            <person name="Sanchez J."/>
            <person name="Ferrer M."/>
        </authorList>
    </citation>
    <scope>NUCLEOTIDE SEQUENCE</scope>
</reference>
<dbReference type="PANTHER" id="PTHR33204">
    <property type="entry name" value="TRANSCRIPTIONAL REGULATOR, MARR FAMILY"/>
    <property type="match status" value="1"/>
</dbReference>
<comment type="caution">
    <text evidence="5">The sequence shown here is derived from an EMBL/GenBank/DDBJ whole genome shotgun (WGS) entry which is preliminary data.</text>
</comment>
<protein>
    <submittedName>
        <fullName evidence="5">Transcriptional regulator, HxlR family</fullName>
    </submittedName>
</protein>
<evidence type="ECO:0000256" key="1">
    <source>
        <dbReference type="ARBA" id="ARBA00023015"/>
    </source>
</evidence>
<dbReference type="Gene3D" id="1.10.10.10">
    <property type="entry name" value="Winged helix-like DNA-binding domain superfamily/Winged helix DNA-binding domain"/>
    <property type="match status" value="1"/>
</dbReference>
<dbReference type="CDD" id="cd00090">
    <property type="entry name" value="HTH_ARSR"/>
    <property type="match status" value="1"/>
</dbReference>
<evidence type="ECO:0000259" key="4">
    <source>
        <dbReference type="PROSITE" id="PS51118"/>
    </source>
</evidence>
<gene>
    <name evidence="5" type="ORF">B1B_12748</name>
</gene>
<proteinExistence type="predicted"/>
<feature type="domain" description="HTH hxlR-type" evidence="4">
    <location>
        <begin position="61"/>
        <end position="159"/>
    </location>
</feature>
<dbReference type="InterPro" id="IPR011991">
    <property type="entry name" value="ArsR-like_HTH"/>
</dbReference>
<dbReference type="GO" id="GO:0003677">
    <property type="term" value="F:DNA binding"/>
    <property type="evidence" value="ECO:0007669"/>
    <property type="project" value="UniProtKB-KW"/>
</dbReference>
<dbReference type="EMBL" id="AUZY01008373">
    <property type="protein sequence ID" value="EQD46094.1"/>
    <property type="molecule type" value="Genomic_DNA"/>
</dbReference>